<proteinExistence type="predicted"/>
<sequence>MRVERVELVEVVELGDPQIVCWASCGLRGHQTSDPQTPKPQQAARRRPPHRARPNGKGTNDTRAQILCVSSERRRRRELHGERV</sequence>
<comment type="caution">
    <text evidence="2">The sequence shown here is derived from an EMBL/GenBank/DDBJ whole genome shotgun (WGS) entry which is preliminary data.</text>
</comment>
<dbReference type="EMBL" id="SRLO01016915">
    <property type="protein sequence ID" value="TNN23930.1"/>
    <property type="molecule type" value="Genomic_DNA"/>
</dbReference>
<dbReference type="Proteomes" id="UP000314294">
    <property type="component" value="Unassembled WGS sequence"/>
</dbReference>
<organism evidence="2 3">
    <name type="scientific">Liparis tanakae</name>
    <name type="common">Tanaka's snailfish</name>
    <dbReference type="NCBI Taxonomy" id="230148"/>
    <lineage>
        <taxon>Eukaryota</taxon>
        <taxon>Metazoa</taxon>
        <taxon>Chordata</taxon>
        <taxon>Craniata</taxon>
        <taxon>Vertebrata</taxon>
        <taxon>Euteleostomi</taxon>
        <taxon>Actinopterygii</taxon>
        <taxon>Neopterygii</taxon>
        <taxon>Teleostei</taxon>
        <taxon>Neoteleostei</taxon>
        <taxon>Acanthomorphata</taxon>
        <taxon>Eupercaria</taxon>
        <taxon>Perciformes</taxon>
        <taxon>Cottioidei</taxon>
        <taxon>Cottales</taxon>
        <taxon>Liparidae</taxon>
        <taxon>Liparis</taxon>
    </lineage>
</organism>
<feature type="compositionally biased region" description="Basic residues" evidence="1">
    <location>
        <begin position="44"/>
        <end position="54"/>
    </location>
</feature>
<protein>
    <submittedName>
        <fullName evidence="2">Uncharacterized protein</fullName>
    </submittedName>
</protein>
<keyword evidence="3" id="KW-1185">Reference proteome</keyword>
<evidence type="ECO:0000313" key="2">
    <source>
        <dbReference type="EMBL" id="TNN23930.1"/>
    </source>
</evidence>
<reference evidence="2 3" key="1">
    <citation type="submission" date="2019-03" db="EMBL/GenBank/DDBJ databases">
        <title>First draft genome of Liparis tanakae, snailfish: a comprehensive survey of snailfish specific genes.</title>
        <authorList>
            <person name="Kim W."/>
            <person name="Song I."/>
            <person name="Jeong J.-H."/>
            <person name="Kim D."/>
            <person name="Kim S."/>
            <person name="Ryu S."/>
            <person name="Song J.Y."/>
            <person name="Lee S.K."/>
        </authorList>
    </citation>
    <scope>NUCLEOTIDE SEQUENCE [LARGE SCALE GENOMIC DNA]</scope>
    <source>
        <tissue evidence="2">Muscle</tissue>
    </source>
</reference>
<gene>
    <name evidence="2" type="ORF">EYF80_065947</name>
</gene>
<evidence type="ECO:0000313" key="3">
    <source>
        <dbReference type="Proteomes" id="UP000314294"/>
    </source>
</evidence>
<name>A0A4Z2E5R2_9TELE</name>
<accession>A0A4Z2E5R2</accession>
<dbReference type="AlphaFoldDB" id="A0A4Z2E5R2"/>
<feature type="region of interest" description="Disordered" evidence="1">
    <location>
        <begin position="28"/>
        <end position="65"/>
    </location>
</feature>
<evidence type="ECO:0000256" key="1">
    <source>
        <dbReference type="SAM" id="MobiDB-lite"/>
    </source>
</evidence>